<feature type="region of interest" description="Disordered" evidence="3">
    <location>
        <begin position="514"/>
        <end position="556"/>
    </location>
</feature>
<evidence type="ECO:0000313" key="5">
    <source>
        <dbReference type="Proteomes" id="UP000255165"/>
    </source>
</evidence>
<dbReference type="EMBL" id="QKWJ01000008">
    <property type="protein sequence ID" value="RDK10516.1"/>
    <property type="molecule type" value="Genomic_DNA"/>
</dbReference>
<evidence type="ECO:0000256" key="2">
    <source>
        <dbReference type="SAM" id="Coils"/>
    </source>
</evidence>
<feature type="coiled-coil region" evidence="2">
    <location>
        <begin position="77"/>
        <end position="147"/>
    </location>
</feature>
<keyword evidence="1" id="KW-0238">DNA-binding</keyword>
<dbReference type="AlphaFoldDB" id="A0A370NY27"/>
<feature type="compositionally biased region" description="Polar residues" evidence="3">
    <location>
        <begin position="534"/>
        <end position="546"/>
    </location>
</feature>
<evidence type="ECO:0000313" key="4">
    <source>
        <dbReference type="EMBL" id="RDK10516.1"/>
    </source>
</evidence>
<sequence length="556" mass="60820">MQLTTQTRPTITPEAALVLARLVGHYGMQLRKLYAVVAAKGGKVKNHKTEFCKAHGITARYFNGLANDLQGSIDSVCELLKQNVKDRNSALKKLKKRVAGFDKKFADLDAKRIAVTTKVFRRWTAQQRKLQLKVKRLEGKIAELQRRLEANVPGICFGSRKLFQKQFNLAENGYRNRAEWLADWRAARDHQCFFLGSGDETGGNQSCTLSVGEDGLLALRIRLPDAVIAAGKEKSECDGSPVEKPTGKDKYLVLGGLSFPYDEPALRWALREGKPLSWLIHKDHKGYRLMVSFARPAAPISTLSAKFGAIGIDFNADHLAVTETDPGGNMIQSWRVELPLEDKSTGQRAALLSDALEGVVEHALQAGKPIAAEDLDFTDKKKDMSTMSPAQARALSGLSYAKYQQLLASKCHRRGVELIKVNPAFTSLAGQIKYAKPRGLSVHKAAAGVIARRSQGYKECIPRLKSTPVSVKGVTVLFQLPARNRAEGGGTSWDELHVALGKFRRAIVAAQKNTSVARKVGTSRGKMPRGPSGGTVTPAGNKSSRSPARGEQICSW</sequence>
<dbReference type="InterPro" id="IPR010095">
    <property type="entry name" value="Cas12f1-like_TNB"/>
</dbReference>
<dbReference type="NCBIfam" id="TIGR01766">
    <property type="entry name" value="IS200/IS605 family accessory protein TnpB-like domain"/>
    <property type="match status" value="1"/>
</dbReference>
<evidence type="ECO:0000256" key="3">
    <source>
        <dbReference type="SAM" id="MobiDB-lite"/>
    </source>
</evidence>
<keyword evidence="2" id="KW-0175">Coiled coil</keyword>
<gene>
    <name evidence="4" type="ORF">DN412_09685</name>
</gene>
<dbReference type="RefSeq" id="WP_115014353.1">
    <property type="nucleotide sequence ID" value="NZ_QKWJ01000008.1"/>
</dbReference>
<evidence type="ECO:0000256" key="1">
    <source>
        <dbReference type="ARBA" id="ARBA00023125"/>
    </source>
</evidence>
<dbReference type="Proteomes" id="UP000255165">
    <property type="component" value="Unassembled WGS sequence"/>
</dbReference>
<reference evidence="5" key="1">
    <citation type="submission" date="2018-06" db="EMBL/GenBank/DDBJ databases">
        <authorList>
            <person name="Feng T."/>
            <person name="Jeon C.O."/>
        </authorList>
    </citation>
    <scope>NUCLEOTIDE SEQUENCE [LARGE SCALE GENOMIC DNA]</scope>
    <source>
        <strain evidence="5">S23</strain>
    </source>
</reference>
<name>A0A370NY27_9BURK</name>
<comment type="caution">
    <text evidence="4">The sequence shown here is derived from an EMBL/GenBank/DDBJ whole genome shotgun (WGS) entry which is preliminary data.</text>
</comment>
<keyword evidence="5" id="KW-1185">Reference proteome</keyword>
<proteinExistence type="predicted"/>
<dbReference type="GO" id="GO:0003677">
    <property type="term" value="F:DNA binding"/>
    <property type="evidence" value="ECO:0007669"/>
    <property type="project" value="UniProtKB-KW"/>
</dbReference>
<organism evidence="4 5">
    <name type="scientific">Cupriavidus lacunae</name>
    <dbReference type="NCBI Taxonomy" id="2666307"/>
    <lineage>
        <taxon>Bacteria</taxon>
        <taxon>Pseudomonadati</taxon>
        <taxon>Pseudomonadota</taxon>
        <taxon>Betaproteobacteria</taxon>
        <taxon>Burkholderiales</taxon>
        <taxon>Burkholderiaceae</taxon>
        <taxon>Cupriavidus</taxon>
    </lineage>
</organism>
<protein>
    <submittedName>
        <fullName evidence="4">Transposase</fullName>
    </submittedName>
</protein>
<accession>A0A370NY27</accession>